<dbReference type="RefSeq" id="WP_085897524.1">
    <property type="nucleotide sequence ID" value="NZ_FWFY01000012.1"/>
</dbReference>
<feature type="active site" description="Charge relay system" evidence="8 9">
    <location>
        <position position="60"/>
    </location>
</feature>
<dbReference type="Gene3D" id="2.60.120.260">
    <property type="entry name" value="Galactose-binding domain-like"/>
    <property type="match status" value="1"/>
</dbReference>
<evidence type="ECO:0000259" key="11">
    <source>
        <dbReference type="PROSITE" id="PS51829"/>
    </source>
</evidence>
<proteinExistence type="inferred from homology"/>
<dbReference type="OrthoDB" id="9795675at2"/>
<feature type="active site" description="Charge relay system" evidence="8 9">
    <location>
        <position position="267"/>
    </location>
</feature>
<name>A0A1X6ZYD1_9RHOB</name>
<feature type="compositionally biased region" description="Pro residues" evidence="10">
    <location>
        <begin position="672"/>
        <end position="738"/>
    </location>
</feature>
<evidence type="ECO:0000256" key="1">
    <source>
        <dbReference type="ARBA" id="ARBA00001913"/>
    </source>
</evidence>
<keyword evidence="6 9" id="KW-0378">Hydrolase</keyword>
<reference evidence="12 15" key="2">
    <citation type="submission" date="2018-03" db="EMBL/GenBank/DDBJ databases">
        <title>Genomic Encyclopedia of Archaeal and Bacterial Type Strains, Phase II (KMG-II): from individual species to whole genera.</title>
        <authorList>
            <person name="Goeker M."/>
        </authorList>
    </citation>
    <scope>NUCLEOTIDE SEQUENCE [LARGE SCALE GENOMIC DNA]</scope>
    <source>
        <strain evidence="12 15">DSM 29956</strain>
    </source>
</reference>
<dbReference type="Gene3D" id="3.40.50.200">
    <property type="entry name" value="Peptidase S8/S53 domain"/>
    <property type="match status" value="1"/>
</dbReference>
<dbReference type="InterPro" id="IPR002884">
    <property type="entry name" value="P_dom"/>
</dbReference>
<dbReference type="InterPro" id="IPR000209">
    <property type="entry name" value="Peptidase_S8/S53_dom"/>
</dbReference>
<evidence type="ECO:0000256" key="5">
    <source>
        <dbReference type="ARBA" id="ARBA00022737"/>
    </source>
</evidence>
<feature type="active site" description="Charge relay system" evidence="8 9">
    <location>
        <position position="100"/>
    </location>
</feature>
<evidence type="ECO:0000256" key="8">
    <source>
        <dbReference type="PIRSR" id="PIRSR615500-1"/>
    </source>
</evidence>
<accession>A0A1X6ZYD1</accession>
<dbReference type="InterPro" id="IPR018511">
    <property type="entry name" value="Hemolysin-typ_Ca-bd_CS"/>
</dbReference>
<dbReference type="InterPro" id="IPR013858">
    <property type="entry name" value="Peptidase_M10B_C"/>
</dbReference>
<keyword evidence="3" id="KW-0964">Secreted</keyword>
<comment type="cofactor">
    <cofactor evidence="1">
        <name>Ca(2+)</name>
        <dbReference type="ChEBI" id="CHEBI:29108"/>
    </cofactor>
</comment>
<dbReference type="GO" id="GO:0005615">
    <property type="term" value="C:extracellular space"/>
    <property type="evidence" value="ECO:0007669"/>
    <property type="project" value="InterPro"/>
</dbReference>
<evidence type="ECO:0000256" key="7">
    <source>
        <dbReference type="ARBA" id="ARBA00022825"/>
    </source>
</evidence>
<dbReference type="Gene3D" id="2.150.10.10">
    <property type="entry name" value="Serralysin-like metalloprotease, C-terminal"/>
    <property type="match status" value="4"/>
</dbReference>
<feature type="domain" description="P/Homo B" evidence="11">
    <location>
        <begin position="351"/>
        <end position="494"/>
    </location>
</feature>
<dbReference type="PROSITE" id="PS51829">
    <property type="entry name" value="P_HOMO_B"/>
    <property type="match status" value="1"/>
</dbReference>
<evidence type="ECO:0000313" key="15">
    <source>
        <dbReference type="Proteomes" id="UP000240624"/>
    </source>
</evidence>
<dbReference type="Pfam" id="PF00353">
    <property type="entry name" value="HemolysinCabind"/>
    <property type="match status" value="5"/>
</dbReference>
<keyword evidence="4 9" id="KW-0645">Protease</keyword>
<evidence type="ECO:0000313" key="14">
    <source>
        <dbReference type="Proteomes" id="UP000193495"/>
    </source>
</evidence>
<dbReference type="SUPFAM" id="SSF49785">
    <property type="entry name" value="Galactose-binding domain-like"/>
    <property type="match status" value="1"/>
</dbReference>
<dbReference type="GO" id="GO:0005509">
    <property type="term" value="F:calcium ion binding"/>
    <property type="evidence" value="ECO:0007669"/>
    <property type="project" value="InterPro"/>
</dbReference>
<comment type="subcellular location">
    <subcellularLocation>
        <location evidence="2">Secreted</location>
    </subcellularLocation>
</comment>
<dbReference type="EMBL" id="FWFY01000012">
    <property type="protein sequence ID" value="SLN65300.1"/>
    <property type="molecule type" value="Genomic_DNA"/>
</dbReference>
<evidence type="ECO:0000256" key="4">
    <source>
        <dbReference type="ARBA" id="ARBA00022670"/>
    </source>
</evidence>
<evidence type="ECO:0000256" key="6">
    <source>
        <dbReference type="ARBA" id="ARBA00022801"/>
    </source>
</evidence>
<keyword evidence="15" id="KW-1185">Reference proteome</keyword>
<evidence type="ECO:0000256" key="2">
    <source>
        <dbReference type="ARBA" id="ARBA00004613"/>
    </source>
</evidence>
<evidence type="ECO:0000256" key="9">
    <source>
        <dbReference type="PROSITE-ProRule" id="PRU01240"/>
    </source>
</evidence>
<protein>
    <submittedName>
        <fullName evidence="12">Ca2+-binding RTX toxin-like protein</fullName>
    </submittedName>
    <submittedName>
        <fullName evidence="13">RTX-I toxin determinant A from serotypes 1/9</fullName>
    </submittedName>
</protein>
<feature type="region of interest" description="Disordered" evidence="10">
    <location>
        <begin position="665"/>
        <end position="738"/>
    </location>
</feature>
<dbReference type="Proteomes" id="UP000240624">
    <property type="component" value="Unassembled WGS sequence"/>
</dbReference>
<evidence type="ECO:0000313" key="12">
    <source>
        <dbReference type="EMBL" id="PSK82496.1"/>
    </source>
</evidence>
<dbReference type="GO" id="GO:0016020">
    <property type="term" value="C:membrane"/>
    <property type="evidence" value="ECO:0007669"/>
    <property type="project" value="TreeGrafter"/>
</dbReference>
<sequence>MSQFSSPILPPPLAPNSSFSDPNTGAQYYFDRPYLSKMSIDAESVWVDYTGAGITVGVLDSVINYAHGDIDDNYDASRDIDLGTGGTTPVWDRSAYPDAHGTMVAGVIAAERGNGLGTVGVAHGAKVASFALDYNADNVVAQVEAGVTHGRTVDVLNNSWSYSRAFQDNLLPGTNGHEALVTAVRDGRDGLGTVVVFSAGNAAYSQSSNYHGYQNSPFTIAVGATDKDGNAAAFSSFGANLLITAAGVDIMTSEPYSGGVRMMSGTSFSAPIVSAAAAVILEANDQLGYRDVMEILALSARAEDLGTSSSVSYGWVTNAATNFNGGGMHFSDSFGFGYLNLHDAVRLAETWQSQQRFDNLLTEAVETRYSDLVLTAGQNDHIRAVIEFTEDVTMESAQLELKLPWSHTNDLKIFLTSPDGTISQLVYDFEAKGGGGSLFNFPFTTNAVFGESSKGSWTIDIHNRNPDLLHYNGSGPMSGALIGAKLTVRGNAPETDDVYFYNDEFASGFYDAIEQLTRARLTDEDGGTDTINAAMVTHAIAIDLSGQAESRIGDSKLDLQANVIENAFGGDANDLLIGSAADNHLAGGRGDDTLQASGGRDRIDGGAGTDRLVFNLASTALLSAESREGGVDLSFKLGGATASSLVSNVEAFVFSDASFDLDGILNRGATPAEPPAPAPVTPPPAEEEASPPPPVVSEPTPSPTPEPQPEPEPEPAPTPEPEPAPEPEPTLPEAPAAPAPRYDYQALGTEGEDRLVARGLHNLLDGKGGNDLLISNKGDDDLHGDLGDDRLFCGAGDDEAYGGAGADMVIGADGNDLLDGGAGQDLVNGGAGNDRLFGGDGRDKLFAGDGDDMLFGGAGNDVLFGQDGTNSMDGGTGSDTFFCGAGVDTIIFAARSDDLDRVYNFGEDDRVVVQGGTAGSDSLRFEEKGGGVSLFVENGGTLTEIAHFSRVELAALEGQTTLEFA</sequence>
<evidence type="ECO:0000256" key="10">
    <source>
        <dbReference type="SAM" id="MobiDB-lite"/>
    </source>
</evidence>
<dbReference type="Pfam" id="PF01483">
    <property type="entry name" value="P_proprotein"/>
    <property type="match status" value="1"/>
</dbReference>
<keyword evidence="5" id="KW-0677">Repeat</keyword>
<dbReference type="GO" id="GO:0012505">
    <property type="term" value="C:endomembrane system"/>
    <property type="evidence" value="ECO:0007669"/>
    <property type="project" value="UniProtKB-ARBA"/>
</dbReference>
<dbReference type="PROSITE" id="PS00138">
    <property type="entry name" value="SUBTILASE_SER"/>
    <property type="match status" value="1"/>
</dbReference>
<evidence type="ECO:0000313" key="13">
    <source>
        <dbReference type="EMBL" id="SLN65300.1"/>
    </source>
</evidence>
<dbReference type="InterPro" id="IPR022398">
    <property type="entry name" value="Peptidase_S8_His-AS"/>
</dbReference>
<dbReference type="EMBL" id="PYGB01000012">
    <property type="protein sequence ID" value="PSK82496.1"/>
    <property type="molecule type" value="Genomic_DNA"/>
</dbReference>
<gene>
    <name evidence="13" type="primary">apxIA_2</name>
    <name evidence="12" type="ORF">CLV79_11212</name>
    <name evidence="13" type="ORF">LOS8367_03209</name>
</gene>
<dbReference type="PRINTS" id="PR00723">
    <property type="entry name" value="SUBTILISIN"/>
</dbReference>
<dbReference type="AlphaFoldDB" id="A0A1X6ZYD1"/>
<dbReference type="GO" id="GO:0016485">
    <property type="term" value="P:protein processing"/>
    <property type="evidence" value="ECO:0007669"/>
    <property type="project" value="TreeGrafter"/>
</dbReference>
<dbReference type="InterPro" id="IPR036852">
    <property type="entry name" value="Peptidase_S8/S53_dom_sf"/>
</dbReference>
<dbReference type="GO" id="GO:0004252">
    <property type="term" value="F:serine-type endopeptidase activity"/>
    <property type="evidence" value="ECO:0007669"/>
    <property type="project" value="UniProtKB-UniRule"/>
</dbReference>
<dbReference type="InterPro" id="IPR023828">
    <property type="entry name" value="Peptidase_S8_Ser-AS"/>
</dbReference>
<dbReference type="PRINTS" id="PR00313">
    <property type="entry name" value="CABNDNGRPT"/>
</dbReference>
<dbReference type="InterPro" id="IPR001343">
    <property type="entry name" value="Hemolysn_Ca-bd"/>
</dbReference>
<evidence type="ECO:0000256" key="3">
    <source>
        <dbReference type="ARBA" id="ARBA00022525"/>
    </source>
</evidence>
<feature type="region of interest" description="Disordered" evidence="10">
    <location>
        <begin position="1"/>
        <end position="20"/>
    </location>
</feature>
<feature type="region of interest" description="Disordered" evidence="10">
    <location>
        <begin position="587"/>
        <end position="607"/>
    </location>
</feature>
<dbReference type="Pfam" id="PF08548">
    <property type="entry name" value="Peptidase_M10_C"/>
    <property type="match status" value="1"/>
</dbReference>
<dbReference type="PROSITE" id="PS51892">
    <property type="entry name" value="SUBTILASE"/>
    <property type="match status" value="1"/>
</dbReference>
<organism evidence="13 14">
    <name type="scientific">Limimaricola soesokkakensis</name>
    <dbReference type="NCBI Taxonomy" id="1343159"/>
    <lineage>
        <taxon>Bacteria</taxon>
        <taxon>Pseudomonadati</taxon>
        <taxon>Pseudomonadota</taxon>
        <taxon>Alphaproteobacteria</taxon>
        <taxon>Rhodobacterales</taxon>
        <taxon>Paracoccaceae</taxon>
        <taxon>Limimaricola</taxon>
    </lineage>
</organism>
<dbReference type="PROSITE" id="PS00137">
    <property type="entry name" value="SUBTILASE_HIS"/>
    <property type="match status" value="1"/>
</dbReference>
<dbReference type="InterPro" id="IPR015500">
    <property type="entry name" value="Peptidase_S8_subtilisin-rel"/>
</dbReference>
<dbReference type="PANTHER" id="PTHR42884">
    <property type="entry name" value="PROPROTEIN CONVERTASE SUBTILISIN/KEXIN-RELATED"/>
    <property type="match status" value="1"/>
</dbReference>
<keyword evidence="7 9" id="KW-0720">Serine protease</keyword>
<dbReference type="PROSITE" id="PS00330">
    <property type="entry name" value="HEMOLYSIN_CALCIUM"/>
    <property type="match status" value="1"/>
</dbReference>
<dbReference type="InterPro" id="IPR011049">
    <property type="entry name" value="Serralysin-like_metalloprot_C"/>
</dbReference>
<dbReference type="SUPFAM" id="SSF52743">
    <property type="entry name" value="Subtilisin-like"/>
    <property type="match status" value="1"/>
</dbReference>
<dbReference type="SUPFAM" id="SSF51120">
    <property type="entry name" value="beta-Roll"/>
    <property type="match status" value="2"/>
</dbReference>
<dbReference type="GO" id="GO:0005737">
    <property type="term" value="C:cytoplasm"/>
    <property type="evidence" value="ECO:0007669"/>
    <property type="project" value="UniProtKB-ARBA"/>
</dbReference>
<reference evidence="13 14" key="1">
    <citation type="submission" date="2017-03" db="EMBL/GenBank/DDBJ databases">
        <authorList>
            <person name="Afonso C.L."/>
            <person name="Miller P.J."/>
            <person name="Scott M.A."/>
            <person name="Spackman E."/>
            <person name="Goraichik I."/>
            <person name="Dimitrov K.M."/>
            <person name="Suarez D.L."/>
            <person name="Swayne D.E."/>
        </authorList>
    </citation>
    <scope>NUCLEOTIDE SEQUENCE [LARGE SCALE GENOMIC DNA]</scope>
    <source>
        <strain evidence="13 14">CECT 8367</strain>
    </source>
</reference>
<dbReference type="PANTHER" id="PTHR42884:SF14">
    <property type="entry name" value="NEUROENDOCRINE CONVERTASE 1"/>
    <property type="match status" value="1"/>
</dbReference>
<dbReference type="Proteomes" id="UP000193495">
    <property type="component" value="Unassembled WGS sequence"/>
</dbReference>
<dbReference type="Pfam" id="PF00082">
    <property type="entry name" value="Peptidase_S8"/>
    <property type="match status" value="1"/>
</dbReference>
<comment type="similarity">
    <text evidence="9">Belongs to the peptidase S8 family.</text>
</comment>
<dbReference type="InterPro" id="IPR008979">
    <property type="entry name" value="Galactose-bd-like_sf"/>
</dbReference>